<evidence type="ECO:0000313" key="2">
    <source>
        <dbReference type="EMBL" id="MES1919321.1"/>
    </source>
</evidence>
<dbReference type="EMBL" id="JBDODL010000255">
    <property type="protein sequence ID" value="MES1919321.1"/>
    <property type="molecule type" value="Genomic_DNA"/>
</dbReference>
<keyword evidence="1" id="KW-0732">Signal</keyword>
<evidence type="ECO:0000256" key="1">
    <source>
        <dbReference type="SAM" id="SignalP"/>
    </source>
</evidence>
<keyword evidence="3" id="KW-1185">Reference proteome</keyword>
<reference evidence="2 3" key="1">
    <citation type="journal article" date="2024" name="BMC Biol.">
        <title>Comparative genomics of Ascetosporea gives new insight into the evolutionary basis for animal parasitism in Rhizaria.</title>
        <authorList>
            <person name="Hiltunen Thoren M."/>
            <person name="Onut-Brannstrom I."/>
            <person name="Alfjorden A."/>
            <person name="Peckova H."/>
            <person name="Swords F."/>
            <person name="Hooper C."/>
            <person name="Holzer A.S."/>
            <person name="Bass D."/>
            <person name="Burki F."/>
        </authorList>
    </citation>
    <scope>NUCLEOTIDE SEQUENCE [LARGE SCALE GENOMIC DNA]</scope>
    <source>
        <strain evidence="2">20-A016</strain>
    </source>
</reference>
<name>A0ABV2AI20_9EUKA</name>
<organism evidence="2 3">
    <name type="scientific">Bonamia ostreae</name>
    <dbReference type="NCBI Taxonomy" id="126728"/>
    <lineage>
        <taxon>Eukaryota</taxon>
        <taxon>Sar</taxon>
        <taxon>Rhizaria</taxon>
        <taxon>Endomyxa</taxon>
        <taxon>Ascetosporea</taxon>
        <taxon>Haplosporida</taxon>
        <taxon>Bonamia</taxon>
    </lineage>
</organism>
<feature type="chain" id="PRO_5046828868" evidence="1">
    <location>
        <begin position="30"/>
        <end position="105"/>
    </location>
</feature>
<comment type="caution">
    <text evidence="2">The sequence shown here is derived from an EMBL/GenBank/DDBJ whole genome shotgun (WGS) entry which is preliminary data.</text>
</comment>
<gene>
    <name evidence="2" type="ORF">MHBO_001173</name>
</gene>
<dbReference type="Proteomes" id="UP001439008">
    <property type="component" value="Unassembled WGS sequence"/>
</dbReference>
<sequence length="105" mass="11683">MTSKTKINFPSKLSSIIICNLLLVSITESQCRFSDCIYPNTHLPGYACGENIRSTYSQAQTDCCGCDECRGVTQHNNRGQLEYSARSGRLTQSYCNDTSSLRILT</sequence>
<evidence type="ECO:0000313" key="3">
    <source>
        <dbReference type="Proteomes" id="UP001439008"/>
    </source>
</evidence>
<accession>A0ABV2AI20</accession>
<feature type="signal peptide" evidence="1">
    <location>
        <begin position="1"/>
        <end position="29"/>
    </location>
</feature>
<protein>
    <submittedName>
        <fullName evidence="2">Uncharacterized protein</fullName>
    </submittedName>
</protein>
<proteinExistence type="predicted"/>